<evidence type="ECO:0000313" key="3">
    <source>
        <dbReference type="Proteomes" id="UP001183246"/>
    </source>
</evidence>
<reference evidence="3" key="1">
    <citation type="submission" date="2023-07" db="EMBL/GenBank/DDBJ databases">
        <title>30 novel species of actinomycetes from the DSMZ collection.</title>
        <authorList>
            <person name="Nouioui I."/>
        </authorList>
    </citation>
    <scope>NUCLEOTIDE SEQUENCE [LARGE SCALE GENOMIC DNA]</scope>
    <source>
        <strain evidence="3">DSM 44938</strain>
    </source>
</reference>
<dbReference type="RefSeq" id="WP_311707520.1">
    <property type="nucleotide sequence ID" value="NZ_JAVREL010000020.1"/>
</dbReference>
<dbReference type="InterPro" id="IPR053521">
    <property type="entry name" value="McjB-like"/>
</dbReference>
<dbReference type="Proteomes" id="UP001183246">
    <property type="component" value="Unassembled WGS sequence"/>
</dbReference>
<gene>
    <name evidence="2" type="ORF">RM590_27975</name>
</gene>
<comment type="caution">
    <text evidence="2">The sequence shown here is derived from an EMBL/GenBank/DDBJ whole genome shotgun (WGS) entry which is preliminary data.</text>
</comment>
<evidence type="ECO:0000259" key="1">
    <source>
        <dbReference type="Pfam" id="PF13471"/>
    </source>
</evidence>
<dbReference type="NCBIfam" id="NF033537">
    <property type="entry name" value="lasso_biosyn_B2"/>
    <property type="match status" value="1"/>
</dbReference>
<protein>
    <submittedName>
        <fullName evidence="2">Lasso peptide biosynthesis B2 protein</fullName>
    </submittedName>
</protein>
<feature type="domain" description="Microcin J25-processing protein McjB C-terminal" evidence="1">
    <location>
        <begin position="23"/>
        <end position="131"/>
    </location>
</feature>
<keyword evidence="3" id="KW-1185">Reference proteome</keyword>
<dbReference type="Pfam" id="PF13471">
    <property type="entry name" value="Transglut_core3"/>
    <property type="match status" value="1"/>
</dbReference>
<name>A0ABU2MZB0_9ACTN</name>
<dbReference type="InterPro" id="IPR032708">
    <property type="entry name" value="McjB_C"/>
</dbReference>
<sequence length="143" mass="16138">MSQILDISGERPSLLRRIPVRLAVLVARLLARQPPKRIVAVLHVLRNRATPATYEQTLRARTHVTTTSTRCAGMYCLQRSLATVLLCRMRGVWPTWCSGVRTPPFAAHAWVEAERRRVGEPDEVHSYRVLLSVPPLGEPERAP</sequence>
<evidence type="ECO:0000313" key="2">
    <source>
        <dbReference type="EMBL" id="MDT0346394.1"/>
    </source>
</evidence>
<organism evidence="2 3">
    <name type="scientific">Streptomyces litchfieldiae</name>
    <dbReference type="NCBI Taxonomy" id="3075543"/>
    <lineage>
        <taxon>Bacteria</taxon>
        <taxon>Bacillati</taxon>
        <taxon>Actinomycetota</taxon>
        <taxon>Actinomycetes</taxon>
        <taxon>Kitasatosporales</taxon>
        <taxon>Streptomycetaceae</taxon>
        <taxon>Streptomyces</taxon>
    </lineage>
</organism>
<proteinExistence type="predicted"/>
<dbReference type="EMBL" id="JAVREL010000020">
    <property type="protein sequence ID" value="MDT0346394.1"/>
    <property type="molecule type" value="Genomic_DNA"/>
</dbReference>
<accession>A0ABU2MZB0</accession>